<dbReference type="AlphaFoldDB" id="A0AAW1WW50"/>
<keyword evidence="2" id="KW-1185">Reference proteome</keyword>
<organism evidence="1 2">
    <name type="scientific">Rubus argutus</name>
    <name type="common">Southern blackberry</name>
    <dbReference type="NCBI Taxonomy" id="59490"/>
    <lineage>
        <taxon>Eukaryota</taxon>
        <taxon>Viridiplantae</taxon>
        <taxon>Streptophyta</taxon>
        <taxon>Embryophyta</taxon>
        <taxon>Tracheophyta</taxon>
        <taxon>Spermatophyta</taxon>
        <taxon>Magnoliopsida</taxon>
        <taxon>eudicotyledons</taxon>
        <taxon>Gunneridae</taxon>
        <taxon>Pentapetalae</taxon>
        <taxon>rosids</taxon>
        <taxon>fabids</taxon>
        <taxon>Rosales</taxon>
        <taxon>Rosaceae</taxon>
        <taxon>Rosoideae</taxon>
        <taxon>Rosoideae incertae sedis</taxon>
        <taxon>Rubus</taxon>
    </lineage>
</organism>
<accession>A0AAW1WW50</accession>
<sequence length="88" mass="9671">MPWIIMKTKLYTTPLLMHASMNVPPKWSLEDRPPWGKRAQSCGVTRCGLPTFAVSVGALVNTMGFNVGDSLLFGRRVKVLGRPRLGTG</sequence>
<evidence type="ECO:0000313" key="1">
    <source>
        <dbReference type="EMBL" id="KAK9928210.1"/>
    </source>
</evidence>
<dbReference type="EMBL" id="JBEDUW010000005">
    <property type="protein sequence ID" value="KAK9928210.1"/>
    <property type="molecule type" value="Genomic_DNA"/>
</dbReference>
<reference evidence="1 2" key="1">
    <citation type="journal article" date="2023" name="G3 (Bethesda)">
        <title>A chromosome-length genome assembly and annotation of blackberry (Rubus argutus, cv. 'Hillquist').</title>
        <authorList>
            <person name="Bruna T."/>
            <person name="Aryal R."/>
            <person name="Dudchenko O."/>
            <person name="Sargent D.J."/>
            <person name="Mead D."/>
            <person name="Buti M."/>
            <person name="Cavallini A."/>
            <person name="Hytonen T."/>
            <person name="Andres J."/>
            <person name="Pham M."/>
            <person name="Weisz D."/>
            <person name="Mascagni F."/>
            <person name="Usai G."/>
            <person name="Natali L."/>
            <person name="Bassil N."/>
            <person name="Fernandez G.E."/>
            <person name="Lomsadze A."/>
            <person name="Armour M."/>
            <person name="Olukolu B."/>
            <person name="Poorten T."/>
            <person name="Britton C."/>
            <person name="Davik J."/>
            <person name="Ashrafi H."/>
            <person name="Aiden E.L."/>
            <person name="Borodovsky M."/>
            <person name="Worthington M."/>
        </authorList>
    </citation>
    <scope>NUCLEOTIDE SEQUENCE [LARGE SCALE GENOMIC DNA]</scope>
    <source>
        <strain evidence="1">PI 553951</strain>
    </source>
</reference>
<name>A0AAW1WW50_RUBAR</name>
<proteinExistence type="predicted"/>
<comment type="caution">
    <text evidence="1">The sequence shown here is derived from an EMBL/GenBank/DDBJ whole genome shotgun (WGS) entry which is preliminary data.</text>
</comment>
<protein>
    <submittedName>
        <fullName evidence="1">Uncharacterized protein</fullName>
    </submittedName>
</protein>
<dbReference type="Proteomes" id="UP001457282">
    <property type="component" value="Unassembled WGS sequence"/>
</dbReference>
<evidence type="ECO:0000313" key="2">
    <source>
        <dbReference type="Proteomes" id="UP001457282"/>
    </source>
</evidence>
<gene>
    <name evidence="1" type="ORF">M0R45_025356</name>
</gene>